<organism evidence="2 3">
    <name type="scientific">Niastella caeni</name>
    <dbReference type="NCBI Taxonomy" id="2569763"/>
    <lineage>
        <taxon>Bacteria</taxon>
        <taxon>Pseudomonadati</taxon>
        <taxon>Bacteroidota</taxon>
        <taxon>Chitinophagia</taxon>
        <taxon>Chitinophagales</taxon>
        <taxon>Chitinophagaceae</taxon>
        <taxon>Niastella</taxon>
    </lineage>
</organism>
<dbReference type="Gene3D" id="1.10.10.10">
    <property type="entry name" value="Winged helix-like DNA-binding domain superfamily/Winged helix DNA-binding domain"/>
    <property type="match status" value="1"/>
</dbReference>
<keyword evidence="3" id="KW-1185">Reference proteome</keyword>
<accession>A0A4S8I0X4</accession>
<dbReference type="AlphaFoldDB" id="A0A4S8I0X4"/>
<dbReference type="InterPro" id="IPR013196">
    <property type="entry name" value="HTH_11"/>
</dbReference>
<dbReference type="Pfam" id="PF08279">
    <property type="entry name" value="HTH_11"/>
    <property type="match status" value="1"/>
</dbReference>
<reference evidence="2 3" key="1">
    <citation type="submission" date="2019-04" db="EMBL/GenBank/DDBJ databases">
        <title>Niastella caeni sp. nov., isolated from activated sludge.</title>
        <authorList>
            <person name="Sheng M."/>
        </authorList>
    </citation>
    <scope>NUCLEOTIDE SEQUENCE [LARGE SCALE GENOMIC DNA]</scope>
    <source>
        <strain evidence="2 3">HX-2-15</strain>
    </source>
</reference>
<gene>
    <name evidence="2" type="ORF">FAM09_12425</name>
</gene>
<dbReference type="EMBL" id="STFF01000003">
    <property type="protein sequence ID" value="THU39312.1"/>
    <property type="molecule type" value="Genomic_DNA"/>
</dbReference>
<protein>
    <submittedName>
        <fullName evidence="2">HTH domain-containing protein</fullName>
    </submittedName>
</protein>
<dbReference type="InterPro" id="IPR036390">
    <property type="entry name" value="WH_DNA-bd_sf"/>
</dbReference>
<feature type="domain" description="Helix-turn-helix type 11" evidence="1">
    <location>
        <begin position="15"/>
        <end position="55"/>
    </location>
</feature>
<evidence type="ECO:0000259" key="1">
    <source>
        <dbReference type="Pfam" id="PF08279"/>
    </source>
</evidence>
<sequence>MTRESFSRIERIDRLIRIKGTGTASELAEKLGISRRSVYNLLNEMKEKGAPIKFDQFRGSYYYDEEGYFKVSFYFKRIENYENKKLINY</sequence>
<dbReference type="SUPFAM" id="SSF46785">
    <property type="entry name" value="Winged helix' DNA-binding domain"/>
    <property type="match status" value="1"/>
</dbReference>
<dbReference type="RefSeq" id="WP_136577444.1">
    <property type="nucleotide sequence ID" value="NZ_STFF01000003.1"/>
</dbReference>
<dbReference type="Proteomes" id="UP000306918">
    <property type="component" value="Unassembled WGS sequence"/>
</dbReference>
<name>A0A4S8I0X4_9BACT</name>
<dbReference type="InterPro" id="IPR036388">
    <property type="entry name" value="WH-like_DNA-bd_sf"/>
</dbReference>
<evidence type="ECO:0000313" key="3">
    <source>
        <dbReference type="Proteomes" id="UP000306918"/>
    </source>
</evidence>
<evidence type="ECO:0000313" key="2">
    <source>
        <dbReference type="EMBL" id="THU39312.1"/>
    </source>
</evidence>
<comment type="caution">
    <text evidence="2">The sequence shown here is derived from an EMBL/GenBank/DDBJ whole genome shotgun (WGS) entry which is preliminary data.</text>
</comment>
<dbReference type="OrthoDB" id="770928at2"/>
<proteinExistence type="predicted"/>